<evidence type="ECO:0000256" key="12">
    <source>
        <dbReference type="RuleBase" id="RU003719"/>
    </source>
</evidence>
<dbReference type="AlphaFoldDB" id="A0A9D1Q9B0"/>
<organism evidence="14 15">
    <name type="scientific">Candidatus Faecalibacterium intestinigallinarum</name>
    <dbReference type="NCBI Taxonomy" id="2838581"/>
    <lineage>
        <taxon>Bacteria</taxon>
        <taxon>Bacillati</taxon>
        <taxon>Bacillota</taxon>
        <taxon>Clostridia</taxon>
        <taxon>Eubacteriales</taxon>
        <taxon>Oscillospiraceae</taxon>
        <taxon>Faecalibacterium</taxon>
    </lineage>
</organism>
<keyword evidence="8" id="KW-0520">NAD</keyword>
<dbReference type="Gene3D" id="3.30.70.260">
    <property type="match status" value="1"/>
</dbReference>
<feature type="domain" description="ACT" evidence="13">
    <location>
        <begin position="318"/>
        <end position="386"/>
    </location>
</feature>
<proteinExistence type="inferred from homology"/>
<dbReference type="SUPFAM" id="SSF51735">
    <property type="entry name" value="NAD(P)-binding Rossmann-fold domains"/>
    <property type="match status" value="1"/>
</dbReference>
<evidence type="ECO:0000259" key="13">
    <source>
        <dbReference type="PROSITE" id="PS51671"/>
    </source>
</evidence>
<comment type="caution">
    <text evidence="14">The sequence shown here is derived from an EMBL/GenBank/DDBJ whole genome shotgun (WGS) entry which is preliminary data.</text>
</comment>
<comment type="pathway">
    <text evidence="2">Amino-acid biosynthesis; L-serine biosynthesis; L-serine from 3-phospho-D-glycerate: step 1/3.</text>
</comment>
<dbReference type="SUPFAM" id="SSF55021">
    <property type="entry name" value="ACT-like"/>
    <property type="match status" value="1"/>
</dbReference>
<dbReference type="InterPro" id="IPR006139">
    <property type="entry name" value="D-isomer_2_OHA_DH_cat_dom"/>
</dbReference>
<protein>
    <recommendedName>
        <fullName evidence="6">D-3-phosphoglycerate dehydrogenase</fullName>
        <ecNumber evidence="4">1.1.1.399</ecNumber>
        <ecNumber evidence="5">1.1.1.95</ecNumber>
    </recommendedName>
    <alternativeName>
        <fullName evidence="9">2-oxoglutarate reductase</fullName>
    </alternativeName>
</protein>
<evidence type="ECO:0000256" key="9">
    <source>
        <dbReference type="ARBA" id="ARBA00030455"/>
    </source>
</evidence>
<dbReference type="EMBL" id="DXHQ01000037">
    <property type="protein sequence ID" value="HIW08439.1"/>
    <property type="molecule type" value="Genomic_DNA"/>
</dbReference>
<dbReference type="InterPro" id="IPR006140">
    <property type="entry name" value="D-isomer_DH_NAD-bd"/>
</dbReference>
<dbReference type="Pfam" id="PF02826">
    <property type="entry name" value="2-Hacid_dh_C"/>
    <property type="match status" value="1"/>
</dbReference>
<dbReference type="EC" id="1.1.1.95" evidence="5"/>
<dbReference type="InterPro" id="IPR036291">
    <property type="entry name" value="NAD(P)-bd_dom_sf"/>
</dbReference>
<sequence>MFTIQTLNAISPVGLAKLPKNLFEVAVETDAPDGILVRSADLLNADFKENLLAIARAGAGVNNIPLDRCSEQGIVVFNTPGANANAVAELVVGMLIAGSRNVPAAAAWAQGLAGDPNLKKNVEKGKKQFVGNEIAGKTLGVIGLGAIGSRVANCALSLGMEVYGYDPYISIDAAWNLSRRVHHCVNLNDMLPLCDYLTIHVPYLPTTRDTINAQTLALCKDGVKVLNYARGELVNNAALLDALESGKVSAYMTDFPAEELLGRPGVICTPHLGASTPEAEDNCAIMAAQELSDYLRNGNITHSVNMPDVQQPRAGGRRICVIHKNEPGVISQITALTTAAGLNIENMVNKSKKDMAYTMLDVTGTTDGTLREKLSGIPAVIRVRIL</sequence>
<dbReference type="EC" id="1.1.1.399" evidence="4"/>
<dbReference type="PANTHER" id="PTHR42938">
    <property type="entry name" value="FORMATE DEHYDROGENASE 1"/>
    <property type="match status" value="1"/>
</dbReference>
<evidence type="ECO:0000256" key="1">
    <source>
        <dbReference type="ARBA" id="ARBA00003800"/>
    </source>
</evidence>
<name>A0A9D1Q9B0_9FIRM</name>
<comment type="catalytic activity">
    <reaction evidence="10">
        <text>(R)-2-hydroxyglutarate + NAD(+) = 2-oxoglutarate + NADH + H(+)</text>
        <dbReference type="Rhea" id="RHEA:49612"/>
        <dbReference type="ChEBI" id="CHEBI:15378"/>
        <dbReference type="ChEBI" id="CHEBI:15801"/>
        <dbReference type="ChEBI" id="CHEBI:16810"/>
        <dbReference type="ChEBI" id="CHEBI:57540"/>
        <dbReference type="ChEBI" id="CHEBI:57945"/>
        <dbReference type="EC" id="1.1.1.399"/>
    </reaction>
</comment>
<dbReference type="PANTHER" id="PTHR42938:SF47">
    <property type="entry name" value="HYDROXYPYRUVATE REDUCTASE"/>
    <property type="match status" value="1"/>
</dbReference>
<dbReference type="GO" id="GO:0004617">
    <property type="term" value="F:phosphoglycerate dehydrogenase activity"/>
    <property type="evidence" value="ECO:0007669"/>
    <property type="project" value="UniProtKB-EC"/>
</dbReference>
<evidence type="ECO:0000256" key="2">
    <source>
        <dbReference type="ARBA" id="ARBA00005216"/>
    </source>
</evidence>
<keyword evidence="7 12" id="KW-0560">Oxidoreductase</keyword>
<dbReference type="Proteomes" id="UP000823933">
    <property type="component" value="Unassembled WGS sequence"/>
</dbReference>
<accession>A0A9D1Q9B0</accession>
<dbReference type="GO" id="GO:0051287">
    <property type="term" value="F:NAD binding"/>
    <property type="evidence" value="ECO:0007669"/>
    <property type="project" value="InterPro"/>
</dbReference>
<dbReference type="Gene3D" id="3.40.50.720">
    <property type="entry name" value="NAD(P)-binding Rossmann-like Domain"/>
    <property type="match status" value="2"/>
</dbReference>
<evidence type="ECO:0000256" key="11">
    <source>
        <dbReference type="ARBA" id="ARBA00048731"/>
    </source>
</evidence>
<dbReference type="CDD" id="cd12174">
    <property type="entry name" value="PGDH_like_3"/>
    <property type="match status" value="1"/>
</dbReference>
<evidence type="ECO:0000256" key="5">
    <source>
        <dbReference type="ARBA" id="ARBA00013143"/>
    </source>
</evidence>
<dbReference type="PROSITE" id="PS51671">
    <property type="entry name" value="ACT"/>
    <property type="match status" value="1"/>
</dbReference>
<evidence type="ECO:0000313" key="14">
    <source>
        <dbReference type="EMBL" id="HIW08439.1"/>
    </source>
</evidence>
<dbReference type="InterPro" id="IPR029752">
    <property type="entry name" value="D-isomer_DH_CS1"/>
</dbReference>
<dbReference type="InterPro" id="IPR045865">
    <property type="entry name" value="ACT-like_dom_sf"/>
</dbReference>
<reference evidence="14" key="2">
    <citation type="submission" date="2021-04" db="EMBL/GenBank/DDBJ databases">
        <authorList>
            <person name="Gilroy R."/>
        </authorList>
    </citation>
    <scope>NUCLEOTIDE SEQUENCE</scope>
    <source>
        <strain evidence="14">ChiHcolR34-3080</strain>
    </source>
</reference>
<evidence type="ECO:0000313" key="15">
    <source>
        <dbReference type="Proteomes" id="UP000823933"/>
    </source>
</evidence>
<comment type="function">
    <text evidence="1">Catalyzes the reversible oxidation of 3-phospho-D-glycerate to 3-phosphonooxypyruvate, the first step of the phosphorylated L-serine biosynthesis pathway. Also catalyzes the reversible oxidation of 2-hydroxyglutarate to 2-oxoglutarate.</text>
</comment>
<comment type="similarity">
    <text evidence="3 12">Belongs to the D-isomer specific 2-hydroxyacid dehydrogenase family.</text>
</comment>
<evidence type="ECO:0000256" key="4">
    <source>
        <dbReference type="ARBA" id="ARBA00013001"/>
    </source>
</evidence>
<reference evidence="14" key="1">
    <citation type="journal article" date="2021" name="PeerJ">
        <title>Extensive microbial diversity within the chicken gut microbiome revealed by metagenomics and culture.</title>
        <authorList>
            <person name="Gilroy R."/>
            <person name="Ravi A."/>
            <person name="Getino M."/>
            <person name="Pursley I."/>
            <person name="Horton D.L."/>
            <person name="Alikhan N.F."/>
            <person name="Baker D."/>
            <person name="Gharbi K."/>
            <person name="Hall N."/>
            <person name="Watson M."/>
            <person name="Adriaenssens E.M."/>
            <person name="Foster-Nyarko E."/>
            <person name="Jarju S."/>
            <person name="Secka A."/>
            <person name="Antonio M."/>
            <person name="Oren A."/>
            <person name="Chaudhuri R.R."/>
            <person name="La Ragione R."/>
            <person name="Hildebrand F."/>
            <person name="Pallen M.J."/>
        </authorList>
    </citation>
    <scope>NUCLEOTIDE SEQUENCE</scope>
    <source>
        <strain evidence="14">ChiHcolR34-3080</strain>
    </source>
</reference>
<dbReference type="SUPFAM" id="SSF52283">
    <property type="entry name" value="Formate/glycerate dehydrogenase catalytic domain-like"/>
    <property type="match status" value="1"/>
</dbReference>
<evidence type="ECO:0000256" key="10">
    <source>
        <dbReference type="ARBA" id="ARBA00048126"/>
    </source>
</evidence>
<evidence type="ECO:0000256" key="3">
    <source>
        <dbReference type="ARBA" id="ARBA00005854"/>
    </source>
</evidence>
<feature type="non-terminal residue" evidence="14">
    <location>
        <position position="386"/>
    </location>
</feature>
<dbReference type="InterPro" id="IPR002912">
    <property type="entry name" value="ACT_dom"/>
</dbReference>
<dbReference type="PROSITE" id="PS00065">
    <property type="entry name" value="D_2_HYDROXYACID_DH_1"/>
    <property type="match status" value="1"/>
</dbReference>
<evidence type="ECO:0000256" key="8">
    <source>
        <dbReference type="ARBA" id="ARBA00023027"/>
    </source>
</evidence>
<evidence type="ECO:0000256" key="6">
    <source>
        <dbReference type="ARBA" id="ARBA00021582"/>
    </source>
</evidence>
<dbReference type="Pfam" id="PF00389">
    <property type="entry name" value="2-Hacid_dh"/>
    <property type="match status" value="1"/>
</dbReference>
<dbReference type="CDD" id="cd04901">
    <property type="entry name" value="ACT_3PGDH"/>
    <property type="match status" value="1"/>
</dbReference>
<gene>
    <name evidence="14" type="ORF">H9890_03435</name>
</gene>
<comment type="catalytic activity">
    <reaction evidence="11">
        <text>(2R)-3-phosphoglycerate + NAD(+) = 3-phosphooxypyruvate + NADH + H(+)</text>
        <dbReference type="Rhea" id="RHEA:12641"/>
        <dbReference type="ChEBI" id="CHEBI:15378"/>
        <dbReference type="ChEBI" id="CHEBI:18110"/>
        <dbReference type="ChEBI" id="CHEBI:57540"/>
        <dbReference type="ChEBI" id="CHEBI:57945"/>
        <dbReference type="ChEBI" id="CHEBI:58272"/>
        <dbReference type="EC" id="1.1.1.95"/>
    </reaction>
</comment>
<evidence type="ECO:0000256" key="7">
    <source>
        <dbReference type="ARBA" id="ARBA00023002"/>
    </source>
</evidence>